<sequence>MGDEDDRRVQFHQRLLKPFERFDVEVVGRLVEQQHIGRASQRSGQRAARHLAAGEAVERASEVALVEAEAEDDVGHAVAPVVAAGQLEAGLHVCVGIDCALVALSHLRLQVSQLCFQRNRLSAAAEYVIAQRQ</sequence>
<proteinExistence type="predicted"/>
<name>A0A6J5ZVF4_9ZZZZ</name>
<accession>A0A6J5ZVF4</accession>
<protein>
    <submittedName>
        <fullName evidence="1">Unannotated protein</fullName>
    </submittedName>
</protein>
<dbReference type="AlphaFoldDB" id="A0A6J5ZVF4"/>
<dbReference type="EMBL" id="CAESAO010000140">
    <property type="protein sequence ID" value="CAB4346371.1"/>
    <property type="molecule type" value="Genomic_DNA"/>
</dbReference>
<organism evidence="1">
    <name type="scientific">freshwater metagenome</name>
    <dbReference type="NCBI Taxonomy" id="449393"/>
    <lineage>
        <taxon>unclassified sequences</taxon>
        <taxon>metagenomes</taxon>
        <taxon>ecological metagenomes</taxon>
    </lineage>
</organism>
<gene>
    <name evidence="1" type="ORF">UFOPK3522_01344</name>
</gene>
<dbReference type="AntiFam" id="ANF00142">
    <property type="entry name" value="Shadow ORF (opposite yadG)"/>
</dbReference>
<evidence type="ECO:0000313" key="1">
    <source>
        <dbReference type="EMBL" id="CAB4346371.1"/>
    </source>
</evidence>
<reference evidence="1" key="1">
    <citation type="submission" date="2020-05" db="EMBL/GenBank/DDBJ databases">
        <authorList>
            <person name="Chiriac C."/>
            <person name="Salcher M."/>
            <person name="Ghai R."/>
            <person name="Kavagutti S V."/>
        </authorList>
    </citation>
    <scope>NUCLEOTIDE SEQUENCE</scope>
</reference>